<accession>A0A905QWE4</accession>
<organism evidence="4 5">
    <name type="scientific">Rhodnius prolixus</name>
    <name type="common">Triatomid bug</name>
    <dbReference type="NCBI Taxonomy" id="13249"/>
    <lineage>
        <taxon>Eukaryota</taxon>
        <taxon>Metazoa</taxon>
        <taxon>Ecdysozoa</taxon>
        <taxon>Arthropoda</taxon>
        <taxon>Hexapoda</taxon>
        <taxon>Insecta</taxon>
        <taxon>Pterygota</taxon>
        <taxon>Neoptera</taxon>
        <taxon>Paraneoptera</taxon>
        <taxon>Hemiptera</taxon>
        <taxon>Heteroptera</taxon>
        <taxon>Panheteroptera</taxon>
        <taxon>Cimicomorpha</taxon>
        <taxon>Reduviidae</taxon>
        <taxon>Triatominae</taxon>
        <taxon>Rhodnius</taxon>
    </lineage>
</organism>
<dbReference type="SMART" id="SM00240">
    <property type="entry name" value="FHA"/>
    <property type="match status" value="1"/>
</dbReference>
<evidence type="ECO:0000313" key="4">
    <source>
        <dbReference type="EnsemblMetazoa" id="RPRC017752-PA"/>
    </source>
</evidence>
<evidence type="ECO:0000259" key="2">
    <source>
        <dbReference type="PROSITE" id="PS50106"/>
    </source>
</evidence>
<dbReference type="InterPro" id="IPR008984">
    <property type="entry name" value="SMAD_FHA_dom_sf"/>
</dbReference>
<dbReference type="EnsemblMetazoa" id="RPRC017752-RA">
    <property type="protein sequence ID" value="RPRC017752-PA"/>
    <property type="gene ID" value="RPRC017752"/>
</dbReference>
<feature type="compositionally biased region" description="Basic and acidic residues" evidence="1">
    <location>
        <begin position="156"/>
        <end position="182"/>
    </location>
</feature>
<dbReference type="InterPro" id="IPR002710">
    <property type="entry name" value="Dilute_dom"/>
</dbReference>
<feature type="compositionally biased region" description="Low complexity" evidence="1">
    <location>
        <begin position="186"/>
        <end position="203"/>
    </location>
</feature>
<dbReference type="GO" id="GO:0050839">
    <property type="term" value="F:cell adhesion molecule binding"/>
    <property type="evidence" value="ECO:0007669"/>
    <property type="project" value="TreeGrafter"/>
</dbReference>
<dbReference type="Gene3D" id="2.30.42.10">
    <property type="match status" value="1"/>
</dbReference>
<dbReference type="PROSITE" id="PS51126">
    <property type="entry name" value="DILUTE"/>
    <property type="match status" value="1"/>
</dbReference>
<feature type="domain" description="Dilute" evidence="3">
    <location>
        <begin position="324"/>
        <end position="565"/>
    </location>
</feature>
<dbReference type="Pfam" id="PF00595">
    <property type="entry name" value="PDZ"/>
    <property type="match status" value="1"/>
</dbReference>
<feature type="region of interest" description="Disordered" evidence="1">
    <location>
        <begin position="1256"/>
        <end position="1344"/>
    </location>
</feature>
<dbReference type="PROSITE" id="PS50106">
    <property type="entry name" value="PDZ"/>
    <property type="match status" value="1"/>
</dbReference>
<dbReference type="SUPFAM" id="SSF50156">
    <property type="entry name" value="PDZ domain-like"/>
    <property type="match status" value="1"/>
</dbReference>
<dbReference type="CDD" id="cd22711">
    <property type="entry name" value="FHA_AFDN"/>
    <property type="match status" value="1"/>
</dbReference>
<feature type="compositionally biased region" description="Low complexity" evidence="1">
    <location>
        <begin position="1017"/>
        <end position="1029"/>
    </location>
</feature>
<feature type="compositionally biased region" description="Polar residues" evidence="1">
    <location>
        <begin position="852"/>
        <end position="863"/>
    </location>
</feature>
<dbReference type="GO" id="GO:0005912">
    <property type="term" value="C:adherens junction"/>
    <property type="evidence" value="ECO:0007669"/>
    <property type="project" value="TreeGrafter"/>
</dbReference>
<feature type="compositionally biased region" description="Polar residues" evidence="1">
    <location>
        <begin position="807"/>
        <end position="820"/>
    </location>
</feature>
<evidence type="ECO:0000313" key="5">
    <source>
        <dbReference type="Proteomes" id="UP000015103"/>
    </source>
</evidence>
<dbReference type="InterPro" id="IPR000253">
    <property type="entry name" value="FHA_dom"/>
</dbReference>
<dbReference type="SMART" id="SM00228">
    <property type="entry name" value="PDZ"/>
    <property type="match status" value="1"/>
</dbReference>
<feature type="compositionally biased region" description="Pro residues" evidence="1">
    <location>
        <begin position="1147"/>
        <end position="1157"/>
    </location>
</feature>
<protein>
    <submittedName>
        <fullName evidence="4">Afadin</fullName>
    </submittedName>
</protein>
<dbReference type="CDD" id="cd06789">
    <property type="entry name" value="PDZ_AFDN-like"/>
    <property type="match status" value="1"/>
</dbReference>
<dbReference type="PANTHER" id="PTHR10398">
    <property type="entry name" value="AFADIN"/>
    <property type="match status" value="1"/>
</dbReference>
<feature type="compositionally biased region" description="Basic and acidic residues" evidence="1">
    <location>
        <begin position="1068"/>
        <end position="1089"/>
    </location>
</feature>
<dbReference type="InterPro" id="IPR028842">
    <property type="entry name" value="Afadin"/>
</dbReference>
<dbReference type="Pfam" id="PF01843">
    <property type="entry name" value="DIL"/>
    <property type="match status" value="1"/>
</dbReference>
<dbReference type="Gene3D" id="2.60.200.20">
    <property type="match status" value="1"/>
</dbReference>
<feature type="region of interest" description="Disordered" evidence="1">
    <location>
        <begin position="1"/>
        <end position="28"/>
    </location>
</feature>
<dbReference type="FunFam" id="2.30.42.10:FF:000032">
    <property type="entry name" value="Afadin isoform A"/>
    <property type="match status" value="1"/>
</dbReference>
<reference evidence="4" key="1">
    <citation type="submission" date="2022-10" db="UniProtKB">
        <authorList>
            <consortium name="EnsemblMetazoa"/>
        </authorList>
    </citation>
    <scope>IDENTIFICATION</scope>
</reference>
<dbReference type="Proteomes" id="UP000015103">
    <property type="component" value="Unassembled WGS sequence"/>
</dbReference>
<feature type="domain" description="PDZ" evidence="2">
    <location>
        <begin position="669"/>
        <end position="754"/>
    </location>
</feature>
<dbReference type="GO" id="GO:0032880">
    <property type="term" value="P:regulation of protein localization"/>
    <property type="evidence" value="ECO:0007669"/>
    <property type="project" value="TreeGrafter"/>
</dbReference>
<feature type="region of interest" description="Disordered" evidence="1">
    <location>
        <begin position="766"/>
        <end position="972"/>
    </location>
</feature>
<evidence type="ECO:0000256" key="1">
    <source>
        <dbReference type="SAM" id="MobiDB-lite"/>
    </source>
</evidence>
<dbReference type="Pfam" id="PF00498">
    <property type="entry name" value="FHA"/>
    <property type="match status" value="1"/>
</dbReference>
<feature type="compositionally biased region" description="Basic and acidic residues" evidence="1">
    <location>
        <begin position="777"/>
        <end position="789"/>
    </location>
</feature>
<dbReference type="EMBL" id="ACPB03017229">
    <property type="status" value="NOT_ANNOTATED_CDS"/>
    <property type="molecule type" value="Genomic_DNA"/>
</dbReference>
<dbReference type="InterPro" id="IPR036034">
    <property type="entry name" value="PDZ_sf"/>
</dbReference>
<feature type="compositionally biased region" description="Gly residues" evidence="1">
    <location>
        <begin position="1118"/>
        <end position="1128"/>
    </location>
</feature>
<feature type="compositionally biased region" description="Polar residues" evidence="1">
    <location>
        <begin position="1294"/>
        <end position="1339"/>
    </location>
</feature>
<feature type="region of interest" description="Disordered" evidence="1">
    <location>
        <begin position="986"/>
        <end position="1218"/>
    </location>
</feature>
<name>A0A905QWE4_RHOPR</name>
<dbReference type="CDD" id="cd15471">
    <property type="entry name" value="Myo5p-like_CBD_afadin"/>
    <property type="match status" value="1"/>
</dbReference>
<proteinExistence type="predicted"/>
<dbReference type="PANTHER" id="PTHR10398:SF2">
    <property type="entry name" value="AFADIN"/>
    <property type="match status" value="1"/>
</dbReference>
<feature type="region of interest" description="Disordered" evidence="1">
    <location>
        <begin position="156"/>
        <end position="247"/>
    </location>
</feature>
<dbReference type="SUPFAM" id="SSF49879">
    <property type="entry name" value="SMAD/FHA domain"/>
    <property type="match status" value="1"/>
</dbReference>
<feature type="compositionally biased region" description="Polar residues" evidence="1">
    <location>
        <begin position="829"/>
        <end position="841"/>
    </location>
</feature>
<feature type="compositionally biased region" description="Acidic residues" evidence="1">
    <location>
        <begin position="1261"/>
        <end position="1272"/>
    </location>
</feature>
<dbReference type="InterPro" id="IPR001478">
    <property type="entry name" value="PDZ"/>
</dbReference>
<dbReference type="SMART" id="SM01132">
    <property type="entry name" value="DIL"/>
    <property type="match status" value="1"/>
</dbReference>
<feature type="compositionally biased region" description="Basic and acidic residues" evidence="1">
    <location>
        <begin position="1206"/>
        <end position="1218"/>
    </location>
</feature>
<dbReference type="InterPro" id="IPR037977">
    <property type="entry name" value="CBD_Afadin"/>
</dbReference>
<feature type="compositionally biased region" description="Polar residues" evidence="1">
    <location>
        <begin position="231"/>
        <end position="244"/>
    </location>
</feature>
<keyword evidence="5" id="KW-1185">Reference proteome</keyword>
<dbReference type="EMBL" id="ACPB03017230">
    <property type="status" value="NOT_ANNOTATED_CDS"/>
    <property type="molecule type" value="Genomic_DNA"/>
</dbReference>
<sequence length="1368" mass="152997">MFHVRRRPADYHPRKRKKKPQQGKWGQHNELLDYRYEDGMDRLPFFLELNPDGTEIAGGTAKRYRLQPNVTEVGSERGSPHGHGGQSLQLFGPNIQPRHCVIAHTEGIVTVTPCSRDAETYVNGQRIYETTILQNGATVKFGRIHNFRFLDPCHDERVRQRHDSSRSPHDYSYDRQSGRDETSSLSVGNGPTTTSTPSGNPLNYETTFDVDGNVETRSTSSQGNKDDTRSQRSVSSSREGNRLSNYERYARGNDPILPAVLEIREETEEALLHAIVTDLEPTAPGFKLAPAYTLYLFARYRASTHYRPELTPTERAHRLTLMLAKVAKMIHNVILERYCEVKCLALWLANASELLHFLKTDKHISAFSLDAQDTLADAVQLAFRHLVACLQGELSTVMPNFLSDRDDLSHDPEDSSTASVLGVLSSAMSLLRRCRVNAALTIQLFSQLFHFVNVWAFNKVVAPNSIYCSRSWGLRLKARLAQIEVWAEKQGLELAAECHLARLMQAAHLLQAPKYTCDDLATLSSTCFKLNSLQLRALLQRYQCTPDEPRIPHDIVDNVVRVAENLADELARSDGREVRLEEEPELALPFLLPEDGYSCEVVRGVPPGLVDFVAPLQHAGLCRLTAQPTSNGLWTVYMGPSISMVRSPSAMSNRSTGFVPTPQEPEVQIIKLHKSNNGMGLSIVAARGAGHDRSGIYIKSVVKGGAADADGRLQAGDQLLKVDGQSLVGISQEKAAEYLVRTGPIVTLEVAKQGAIYHGLATLLSQPSPVIGRGPRRMSERDLPSRVHSEQQNQQGRGQHPPHVPQMHSSKSVPSLNTGNHDLERPMMNMNQTVIGTSTMPRPNHEVFNPGYSRTSSTNSIPQKSYEGQPPHNAHQIRSRSSQNLTDHRPNTLPGNHIGPRQPSNPNLIPNNYGGHQSPYGPPNQQPLSPYQQHHLTHPGNQQPYQHHQPPQHIHQLPSIQQQNSPVGDNGERFYQNLSIYRNQEVHNGYPPHHNGVGRGKLPSPQDERNPGAMQKSLRGSQSSLQSRSTESNANIARDRPASAYLPNNYHGQLPPQGMPGRSQSSRDMLRQEAKMQEMNEEVRRREMRVTSPQHRPPMGGIGSPIQGSPLRCVGNSSGSGPGSGYNDGGYFPPTSRMPQQSDYSESPPPPPPPPTSTHPLYQPALRLDSRYSASVGDPPRGSYYPASPGTQQSRQYYYVGSNPWQREEREREAERRRDVVRHWRDQQISELINLPQRNAQQEEHLRALKLEKEFERRAEEEVEEEEEEDQETAERVQGLLRVAQQNDERRSMRTPQPNNQSAASQTLQIAASQVQNPQVNGTNTRSTISSSGPTYTHASSEEKARLQRLKDLKMKQAEVEAERLKKK</sequence>
<evidence type="ECO:0000259" key="3">
    <source>
        <dbReference type="PROSITE" id="PS51126"/>
    </source>
</evidence>
<feature type="compositionally biased region" description="Low complexity" evidence="1">
    <location>
        <begin position="938"/>
        <end position="963"/>
    </location>
</feature>